<evidence type="ECO:0000256" key="5">
    <source>
        <dbReference type="ARBA" id="ARBA00022777"/>
    </source>
</evidence>
<keyword evidence="9" id="KW-1185">Reference proteome</keyword>
<dbReference type="Proteomes" id="UP000660885">
    <property type="component" value="Unassembled WGS sequence"/>
</dbReference>
<feature type="domain" description="Histidine kinase" evidence="7">
    <location>
        <begin position="222"/>
        <end position="443"/>
    </location>
</feature>
<dbReference type="SMART" id="SM00387">
    <property type="entry name" value="HATPase_c"/>
    <property type="match status" value="1"/>
</dbReference>
<keyword evidence="5 8" id="KW-0418">Kinase</keyword>
<dbReference type="Pfam" id="PF00512">
    <property type="entry name" value="HisKA"/>
    <property type="match status" value="1"/>
</dbReference>
<dbReference type="CDD" id="cd00082">
    <property type="entry name" value="HisKA"/>
    <property type="match status" value="1"/>
</dbReference>
<dbReference type="PROSITE" id="PS50109">
    <property type="entry name" value="HIS_KIN"/>
    <property type="match status" value="1"/>
</dbReference>
<dbReference type="InterPro" id="IPR036097">
    <property type="entry name" value="HisK_dim/P_sf"/>
</dbReference>
<reference evidence="8 9" key="1">
    <citation type="submission" date="2021-01" db="EMBL/GenBank/DDBJ databases">
        <title>Belnapia mucosa sp. nov. and Belnapia arida sp. nov., isolated from the Tabernas Desert (Almeria, Spain).</title>
        <authorList>
            <person name="Molina-Menor E."/>
            <person name="Vidal-Verdu A."/>
            <person name="Calonge A."/>
            <person name="Satari L."/>
            <person name="Pereto J."/>
            <person name="Porcar M."/>
        </authorList>
    </citation>
    <scope>NUCLEOTIDE SEQUENCE [LARGE SCALE GENOMIC DNA]</scope>
    <source>
        <strain evidence="8 9">T18</strain>
    </source>
</reference>
<comment type="catalytic activity">
    <reaction evidence="1">
        <text>ATP + protein L-histidine = ADP + protein N-phospho-L-histidine.</text>
        <dbReference type="EC" id="2.7.13.3"/>
    </reaction>
</comment>
<evidence type="ECO:0000256" key="3">
    <source>
        <dbReference type="ARBA" id="ARBA00022553"/>
    </source>
</evidence>
<dbReference type="PRINTS" id="PR00344">
    <property type="entry name" value="BCTRLSENSOR"/>
</dbReference>
<dbReference type="Gene3D" id="3.30.565.10">
    <property type="entry name" value="Histidine kinase-like ATPase, C-terminal domain"/>
    <property type="match status" value="1"/>
</dbReference>
<dbReference type="SUPFAM" id="SSF55874">
    <property type="entry name" value="ATPase domain of HSP90 chaperone/DNA topoisomerase II/histidine kinase"/>
    <property type="match status" value="1"/>
</dbReference>
<proteinExistence type="predicted"/>
<evidence type="ECO:0000259" key="7">
    <source>
        <dbReference type="PROSITE" id="PS50109"/>
    </source>
</evidence>
<dbReference type="Gene3D" id="1.10.287.130">
    <property type="match status" value="1"/>
</dbReference>
<sequence>MATSAPLASLGQIERELAYYRRECNDLGARLLRLQEEQSQAFREARRSRTVAKLIREAYRLADMHMTAEEIGASLLEVIVENALCDGAALLLQDQLDEGSFRVVHAIGPVATPTIRLAMPPGFFFTTARSVLEPQAYALTSILGLPYILWAYDRSTGHALILGNRSESNVSRPYEPGDQELIEGALSVYIDVLLRKRAETELRAAKAAAERASEARARFLATLTHELRTPLTAIIGFSEMMLPGSRYSLTQSNVERYAGHIQDGGKHLLALIDGILDYSSLEQALPRLSPQWVPAQAVLTETASLVAGLARTRDVAVEILPAEQPVAVFIDPLRFRQVLQNLLGNAVKFTPAGSAVELSVTQGLAGGAVFTVRDQGIGMRPEDIPRALEPFQQLDGSQGRKLGGVGLGLPIAKGLAEAHGGNLSLESAPGEGTTARVTLPAERVREQNCP</sequence>
<gene>
    <name evidence="8" type="ORF">JMJ56_13470</name>
</gene>
<dbReference type="InterPro" id="IPR005467">
    <property type="entry name" value="His_kinase_dom"/>
</dbReference>
<dbReference type="InterPro" id="IPR036890">
    <property type="entry name" value="HATPase_C_sf"/>
</dbReference>
<dbReference type="PANTHER" id="PTHR43047:SF72">
    <property type="entry name" value="OSMOSENSING HISTIDINE PROTEIN KINASE SLN1"/>
    <property type="match status" value="1"/>
</dbReference>
<dbReference type="SUPFAM" id="SSF47384">
    <property type="entry name" value="Homodimeric domain of signal transducing histidine kinase"/>
    <property type="match status" value="1"/>
</dbReference>
<comment type="caution">
    <text evidence="8">The sequence shown here is derived from an EMBL/GenBank/DDBJ whole genome shotgun (WGS) entry which is preliminary data.</text>
</comment>
<dbReference type="InterPro" id="IPR004358">
    <property type="entry name" value="Sig_transdc_His_kin-like_C"/>
</dbReference>
<evidence type="ECO:0000256" key="1">
    <source>
        <dbReference type="ARBA" id="ARBA00000085"/>
    </source>
</evidence>
<evidence type="ECO:0000256" key="2">
    <source>
        <dbReference type="ARBA" id="ARBA00012438"/>
    </source>
</evidence>
<evidence type="ECO:0000256" key="6">
    <source>
        <dbReference type="SAM" id="MobiDB-lite"/>
    </source>
</evidence>
<keyword evidence="4" id="KW-0808">Transferase</keyword>
<dbReference type="RefSeq" id="WP_202832288.1">
    <property type="nucleotide sequence ID" value="NZ_JAETWB010000005.1"/>
</dbReference>
<dbReference type="Pfam" id="PF02518">
    <property type="entry name" value="HATPase_c"/>
    <property type="match status" value="1"/>
</dbReference>
<dbReference type="InterPro" id="IPR003661">
    <property type="entry name" value="HisK_dim/P_dom"/>
</dbReference>
<keyword evidence="3" id="KW-0597">Phosphoprotein</keyword>
<evidence type="ECO:0000313" key="9">
    <source>
        <dbReference type="Proteomes" id="UP000660885"/>
    </source>
</evidence>
<protein>
    <recommendedName>
        <fullName evidence="2">histidine kinase</fullName>
        <ecNumber evidence="2">2.7.13.3</ecNumber>
    </recommendedName>
</protein>
<dbReference type="PANTHER" id="PTHR43047">
    <property type="entry name" value="TWO-COMPONENT HISTIDINE PROTEIN KINASE"/>
    <property type="match status" value="1"/>
</dbReference>
<dbReference type="InterPro" id="IPR003594">
    <property type="entry name" value="HATPase_dom"/>
</dbReference>
<dbReference type="EMBL" id="JAETWB010000005">
    <property type="protein sequence ID" value="MBL6079022.1"/>
    <property type="molecule type" value="Genomic_DNA"/>
</dbReference>
<dbReference type="EC" id="2.7.13.3" evidence="2"/>
<evidence type="ECO:0000313" key="8">
    <source>
        <dbReference type="EMBL" id="MBL6079022.1"/>
    </source>
</evidence>
<accession>A0ABS1U2Y4</accession>
<feature type="region of interest" description="Disordered" evidence="6">
    <location>
        <begin position="423"/>
        <end position="450"/>
    </location>
</feature>
<dbReference type="CDD" id="cd16922">
    <property type="entry name" value="HATPase_EvgS-ArcB-TorS-like"/>
    <property type="match status" value="1"/>
</dbReference>
<name>A0ABS1U2Y4_9PROT</name>
<dbReference type="SMART" id="SM00388">
    <property type="entry name" value="HisKA"/>
    <property type="match status" value="1"/>
</dbReference>
<dbReference type="GO" id="GO:0016301">
    <property type="term" value="F:kinase activity"/>
    <property type="evidence" value="ECO:0007669"/>
    <property type="project" value="UniProtKB-KW"/>
</dbReference>
<evidence type="ECO:0000256" key="4">
    <source>
        <dbReference type="ARBA" id="ARBA00022679"/>
    </source>
</evidence>
<organism evidence="8 9">
    <name type="scientific">Belnapia arida</name>
    <dbReference type="NCBI Taxonomy" id="2804533"/>
    <lineage>
        <taxon>Bacteria</taxon>
        <taxon>Pseudomonadati</taxon>
        <taxon>Pseudomonadota</taxon>
        <taxon>Alphaproteobacteria</taxon>
        <taxon>Acetobacterales</taxon>
        <taxon>Roseomonadaceae</taxon>
        <taxon>Belnapia</taxon>
    </lineage>
</organism>